<feature type="domain" description="Aminotransferase class V" evidence="10">
    <location>
        <begin position="3"/>
        <end position="287"/>
    </location>
</feature>
<dbReference type="PIRSF" id="PIRSF000525">
    <property type="entry name" value="SerC"/>
    <property type="match status" value="1"/>
</dbReference>
<gene>
    <name evidence="11" type="ORF">PPENT_87.1.T0070176</name>
</gene>
<proteinExistence type="inferred from homology"/>
<dbReference type="OrthoDB" id="1703350at2759"/>
<keyword evidence="8" id="KW-0663">Pyridoxal phosphate</keyword>
<evidence type="ECO:0000256" key="8">
    <source>
        <dbReference type="ARBA" id="ARBA00022898"/>
    </source>
</evidence>
<dbReference type="EMBL" id="CAJJDO010000007">
    <property type="protein sequence ID" value="CAD8138560.1"/>
    <property type="molecule type" value="Genomic_DNA"/>
</dbReference>
<dbReference type="AlphaFoldDB" id="A0A8S1SFE6"/>
<dbReference type="FunFam" id="3.40.640.10:FF:000010">
    <property type="entry name" value="Phosphoserine aminotransferase"/>
    <property type="match status" value="1"/>
</dbReference>
<dbReference type="PANTHER" id="PTHR43247:SF1">
    <property type="entry name" value="PHOSPHOSERINE AMINOTRANSFERASE"/>
    <property type="match status" value="1"/>
</dbReference>
<evidence type="ECO:0000313" key="11">
    <source>
        <dbReference type="EMBL" id="CAD8138560.1"/>
    </source>
</evidence>
<evidence type="ECO:0000256" key="5">
    <source>
        <dbReference type="ARBA" id="ARBA00022576"/>
    </source>
</evidence>
<evidence type="ECO:0000256" key="7">
    <source>
        <dbReference type="ARBA" id="ARBA00022679"/>
    </source>
</evidence>
<dbReference type="NCBIfam" id="NF003764">
    <property type="entry name" value="PRK05355.1"/>
    <property type="match status" value="1"/>
</dbReference>
<keyword evidence="12" id="KW-1185">Reference proteome</keyword>
<sequence>MILPEKVLQKAKSELKNWNQTSLSVLEMSHRSPEYLSIHNKLLNDLRLLFNIPNNYQVILMQGGATLQYSAIPLNLLNKHETAGYIITGKYSQQAYDEAKKFCNPKIISLGEVPHQDITYLFYVDNEMNEGIQINQLPPYCDNKIVVCDMTSSLGTKIINVEKYGCIFASLQYNLGIPGLCIVIIKDELIGKSDRTIPSMADYQIMKINNSIYNTIPCYNVYITGLIIEYLLQIGLEQIEQEQLKKSKFIYDFIDQNSELFTQNCCNKNQRSNNSIVFYSKHCINNQLPSEILIIEKNKIIIQVTIHTTIQQLEQICQLLIL</sequence>
<dbReference type="GO" id="GO:0004648">
    <property type="term" value="F:O-phospho-L-serine:2-oxoglutarate aminotransferase activity"/>
    <property type="evidence" value="ECO:0007669"/>
    <property type="project" value="UniProtKB-EC"/>
</dbReference>
<protein>
    <recommendedName>
        <fullName evidence="4">phosphoserine transaminase</fullName>
        <ecNumber evidence="4">2.6.1.52</ecNumber>
    </recommendedName>
</protein>
<keyword evidence="9" id="KW-0718">Serine biosynthesis</keyword>
<evidence type="ECO:0000256" key="4">
    <source>
        <dbReference type="ARBA" id="ARBA00013030"/>
    </source>
</evidence>
<comment type="cofactor">
    <cofactor evidence="1">
        <name>pyridoxal 5'-phosphate</name>
        <dbReference type="ChEBI" id="CHEBI:597326"/>
    </cofactor>
</comment>
<dbReference type="Pfam" id="PF00266">
    <property type="entry name" value="Aminotran_5"/>
    <property type="match status" value="1"/>
</dbReference>
<evidence type="ECO:0000259" key="10">
    <source>
        <dbReference type="Pfam" id="PF00266"/>
    </source>
</evidence>
<dbReference type="Proteomes" id="UP000689195">
    <property type="component" value="Unassembled WGS sequence"/>
</dbReference>
<comment type="caution">
    <text evidence="11">The sequence shown here is derived from an EMBL/GenBank/DDBJ whole genome shotgun (WGS) entry which is preliminary data.</text>
</comment>
<evidence type="ECO:0000256" key="9">
    <source>
        <dbReference type="ARBA" id="ARBA00023299"/>
    </source>
</evidence>
<comment type="pathway">
    <text evidence="2">Amino-acid biosynthesis; L-serine biosynthesis; L-serine from 3-phospho-D-glycerate: step 2/3.</text>
</comment>
<dbReference type="GO" id="GO:0006564">
    <property type="term" value="P:L-serine biosynthetic process"/>
    <property type="evidence" value="ECO:0007669"/>
    <property type="project" value="UniProtKB-KW"/>
</dbReference>
<evidence type="ECO:0000256" key="3">
    <source>
        <dbReference type="ARBA" id="ARBA00006904"/>
    </source>
</evidence>
<dbReference type="InterPro" id="IPR000192">
    <property type="entry name" value="Aminotrans_V_dom"/>
</dbReference>
<dbReference type="PANTHER" id="PTHR43247">
    <property type="entry name" value="PHOSPHOSERINE AMINOTRANSFERASE"/>
    <property type="match status" value="1"/>
</dbReference>
<comment type="similarity">
    <text evidence="3">Belongs to the class-V pyridoxal-phosphate-dependent aminotransferase family. SerC subfamily.</text>
</comment>
<dbReference type="EC" id="2.6.1.52" evidence="4"/>
<reference evidence="11" key="1">
    <citation type="submission" date="2021-01" db="EMBL/GenBank/DDBJ databases">
        <authorList>
            <consortium name="Genoscope - CEA"/>
            <person name="William W."/>
        </authorList>
    </citation>
    <scope>NUCLEOTIDE SEQUENCE</scope>
</reference>
<keyword evidence="6" id="KW-0028">Amino-acid biosynthesis</keyword>
<evidence type="ECO:0000256" key="1">
    <source>
        <dbReference type="ARBA" id="ARBA00001933"/>
    </source>
</evidence>
<dbReference type="GO" id="GO:0005737">
    <property type="term" value="C:cytoplasm"/>
    <property type="evidence" value="ECO:0007669"/>
    <property type="project" value="TreeGrafter"/>
</dbReference>
<keyword evidence="7" id="KW-0808">Transferase</keyword>
<keyword evidence="5" id="KW-0032">Aminotransferase</keyword>
<organism evidence="11 12">
    <name type="scientific">Paramecium pentaurelia</name>
    <dbReference type="NCBI Taxonomy" id="43138"/>
    <lineage>
        <taxon>Eukaryota</taxon>
        <taxon>Sar</taxon>
        <taxon>Alveolata</taxon>
        <taxon>Ciliophora</taxon>
        <taxon>Intramacronucleata</taxon>
        <taxon>Oligohymenophorea</taxon>
        <taxon>Peniculida</taxon>
        <taxon>Parameciidae</taxon>
        <taxon>Paramecium</taxon>
    </lineage>
</organism>
<accession>A0A8S1SFE6</accession>
<dbReference type="HAMAP" id="MF_00160">
    <property type="entry name" value="SerC_aminotrans_5"/>
    <property type="match status" value="1"/>
</dbReference>
<dbReference type="GO" id="GO:0030170">
    <property type="term" value="F:pyridoxal phosphate binding"/>
    <property type="evidence" value="ECO:0007669"/>
    <property type="project" value="TreeGrafter"/>
</dbReference>
<dbReference type="InterPro" id="IPR022278">
    <property type="entry name" value="Pser_aminoTfrase"/>
</dbReference>
<evidence type="ECO:0000256" key="6">
    <source>
        <dbReference type="ARBA" id="ARBA00022605"/>
    </source>
</evidence>
<name>A0A8S1SFE6_9CILI</name>
<evidence type="ECO:0000256" key="2">
    <source>
        <dbReference type="ARBA" id="ARBA00005099"/>
    </source>
</evidence>
<evidence type="ECO:0000313" key="12">
    <source>
        <dbReference type="Proteomes" id="UP000689195"/>
    </source>
</evidence>